<evidence type="ECO:0000313" key="2">
    <source>
        <dbReference type="EMBL" id="RGE71247.1"/>
    </source>
</evidence>
<proteinExistence type="predicted"/>
<evidence type="ECO:0000313" key="3">
    <source>
        <dbReference type="Proteomes" id="UP000261166"/>
    </source>
</evidence>
<feature type="compositionally biased region" description="Basic and acidic residues" evidence="1">
    <location>
        <begin position="49"/>
        <end position="68"/>
    </location>
</feature>
<feature type="region of interest" description="Disordered" evidence="1">
    <location>
        <begin position="49"/>
        <end position="75"/>
    </location>
</feature>
<dbReference type="OrthoDB" id="1807756at2"/>
<dbReference type="AlphaFoldDB" id="A0A3E3IW09"/>
<dbReference type="EMBL" id="QVLU01000011">
    <property type="protein sequence ID" value="RGE71247.1"/>
    <property type="molecule type" value="Genomic_DNA"/>
</dbReference>
<organism evidence="2 3">
    <name type="scientific">Eisenbergiella massiliensis</name>
    <dbReference type="NCBI Taxonomy" id="1720294"/>
    <lineage>
        <taxon>Bacteria</taxon>
        <taxon>Bacillati</taxon>
        <taxon>Bacillota</taxon>
        <taxon>Clostridia</taxon>
        <taxon>Lachnospirales</taxon>
        <taxon>Lachnospiraceae</taxon>
        <taxon>Eisenbergiella</taxon>
    </lineage>
</organism>
<name>A0A3E3IW09_9FIRM</name>
<comment type="caution">
    <text evidence="2">The sequence shown here is derived from an EMBL/GenBank/DDBJ whole genome shotgun (WGS) entry which is preliminary data.</text>
</comment>
<dbReference type="Proteomes" id="UP000261166">
    <property type="component" value="Unassembled WGS sequence"/>
</dbReference>
<reference evidence="2 3" key="1">
    <citation type="submission" date="2018-08" db="EMBL/GenBank/DDBJ databases">
        <title>A genome reference for cultivated species of the human gut microbiota.</title>
        <authorList>
            <person name="Zou Y."/>
            <person name="Xue W."/>
            <person name="Luo G."/>
        </authorList>
    </citation>
    <scope>NUCLEOTIDE SEQUENCE [LARGE SCALE GENOMIC DNA]</scope>
    <source>
        <strain evidence="2 3">AF26-4BH</strain>
    </source>
</reference>
<protein>
    <submittedName>
        <fullName evidence="2">Phage morphogenesis protein</fullName>
    </submittedName>
</protein>
<dbReference type="InterPro" id="IPR006522">
    <property type="entry name" value="Phage_virion_morphogenesis"/>
</dbReference>
<sequence>MSSVNVKVDGDVQRLMKRLGRIAGVDKAGINNTIAEGLRTSTIERFQAEKSPEEKKWKQSIRAREEGGKTLTKSTALRSSIRSEASADGLAIGTNDIRAATHQFGDTRIIKAKRKKALRFRINGRWVSKKEVKVTIPARPFLGVSEEDEEEIKKLLGKALEEV</sequence>
<accession>A0A3E3IW09</accession>
<dbReference type="RefSeq" id="WP_117530958.1">
    <property type="nucleotide sequence ID" value="NZ_CALBAU010000135.1"/>
</dbReference>
<evidence type="ECO:0000256" key="1">
    <source>
        <dbReference type="SAM" id="MobiDB-lite"/>
    </source>
</evidence>
<dbReference type="Pfam" id="PF05069">
    <property type="entry name" value="Phage_tail_S"/>
    <property type="match status" value="1"/>
</dbReference>
<gene>
    <name evidence="2" type="ORF">DWY69_13730</name>
</gene>